<organism evidence="1 2">
    <name type="scientific">Geoanaerobacter pelophilus</name>
    <dbReference type="NCBI Taxonomy" id="60036"/>
    <lineage>
        <taxon>Bacteria</taxon>
        <taxon>Pseudomonadati</taxon>
        <taxon>Thermodesulfobacteriota</taxon>
        <taxon>Desulfuromonadia</taxon>
        <taxon>Geobacterales</taxon>
        <taxon>Geobacteraceae</taxon>
        <taxon>Geoanaerobacter</taxon>
    </lineage>
</organism>
<sequence>MKKLLRIAFVVMALFVFFCGTSYGGADELMKLVENRSFWSTYKWGTLEESELYQLTKWSLRGMTKSGDYIFHKYITDENIPYFNTRMSIFVNSNNNQIISYDIYPDFNETTTPDDYNRLVNWCNEKYGNASGEKKYTRTNNGLTLNKTTSDWVLDNTTITVSIQNNLSQGKDSIGFITTLSFKKNESN</sequence>
<accession>A0AAW4L9A7</accession>
<protein>
    <recommendedName>
        <fullName evidence="3">Secreted protein</fullName>
    </recommendedName>
</protein>
<evidence type="ECO:0000313" key="1">
    <source>
        <dbReference type="EMBL" id="MBT0664614.1"/>
    </source>
</evidence>
<dbReference type="Proteomes" id="UP000811899">
    <property type="component" value="Unassembled WGS sequence"/>
</dbReference>
<proteinExistence type="predicted"/>
<evidence type="ECO:0000313" key="2">
    <source>
        <dbReference type="Proteomes" id="UP000811899"/>
    </source>
</evidence>
<reference evidence="1 2" key="1">
    <citation type="submission" date="2021-05" db="EMBL/GenBank/DDBJ databases">
        <title>The draft genome of Geobacter pelophilus DSM 12255.</title>
        <authorList>
            <person name="Xu Z."/>
            <person name="Masuda Y."/>
            <person name="Itoh H."/>
            <person name="Senoo K."/>
        </authorList>
    </citation>
    <scope>NUCLEOTIDE SEQUENCE [LARGE SCALE GENOMIC DNA]</scope>
    <source>
        <strain evidence="1 2">DSM 12255</strain>
    </source>
</reference>
<dbReference type="RefSeq" id="WP_214171370.1">
    <property type="nucleotide sequence ID" value="NZ_JAHCVJ010000003.1"/>
</dbReference>
<dbReference type="EMBL" id="JAHCVJ010000003">
    <property type="protein sequence ID" value="MBT0664614.1"/>
    <property type="molecule type" value="Genomic_DNA"/>
</dbReference>
<name>A0AAW4L9A7_9BACT</name>
<dbReference type="AlphaFoldDB" id="A0AAW4L9A7"/>
<keyword evidence="2" id="KW-1185">Reference proteome</keyword>
<gene>
    <name evidence="1" type="ORF">KI809_09920</name>
</gene>
<evidence type="ECO:0008006" key="3">
    <source>
        <dbReference type="Google" id="ProtNLM"/>
    </source>
</evidence>
<comment type="caution">
    <text evidence="1">The sequence shown here is derived from an EMBL/GenBank/DDBJ whole genome shotgun (WGS) entry which is preliminary data.</text>
</comment>